<proteinExistence type="predicted"/>
<dbReference type="VEuPathDB" id="VectorBase:GBRI040372"/>
<name>A0A1A9X153_9MUSC</name>
<keyword evidence="3" id="KW-1185">Reference proteome</keyword>
<feature type="chain" id="PRO_5008400885" evidence="1">
    <location>
        <begin position="21"/>
        <end position="111"/>
    </location>
</feature>
<organism evidence="2 3">
    <name type="scientific">Glossina brevipalpis</name>
    <dbReference type="NCBI Taxonomy" id="37001"/>
    <lineage>
        <taxon>Eukaryota</taxon>
        <taxon>Metazoa</taxon>
        <taxon>Ecdysozoa</taxon>
        <taxon>Arthropoda</taxon>
        <taxon>Hexapoda</taxon>
        <taxon>Insecta</taxon>
        <taxon>Pterygota</taxon>
        <taxon>Neoptera</taxon>
        <taxon>Endopterygota</taxon>
        <taxon>Diptera</taxon>
        <taxon>Brachycera</taxon>
        <taxon>Muscomorpha</taxon>
        <taxon>Hippoboscoidea</taxon>
        <taxon>Glossinidae</taxon>
        <taxon>Glossina</taxon>
    </lineage>
</organism>
<accession>A0A1A9X153</accession>
<keyword evidence="1" id="KW-0732">Signal</keyword>
<feature type="signal peptide" evidence="1">
    <location>
        <begin position="1"/>
        <end position="20"/>
    </location>
</feature>
<reference evidence="3" key="1">
    <citation type="submission" date="2014-03" db="EMBL/GenBank/DDBJ databases">
        <authorList>
            <person name="Aksoy S."/>
            <person name="Warren W."/>
            <person name="Wilson R.K."/>
        </authorList>
    </citation>
    <scope>NUCLEOTIDE SEQUENCE [LARGE SCALE GENOMIC DNA]</scope>
    <source>
        <strain evidence="3">IAEA</strain>
    </source>
</reference>
<dbReference type="AlphaFoldDB" id="A0A1A9X153"/>
<sequence>MRFLVIWALIMMTAINFCAGIEPKSLKEKLNSLQLQTPKTLNNRVTRQSSLNDYYGYNVDYPNYPYNNYDNYRYTNDYNRRNTRGSYGVYGNYGQNRRGGWNGGAGFSLYI</sequence>
<dbReference type="EnsemblMetazoa" id="GBRI040372-RA">
    <property type="protein sequence ID" value="GBRI040372-PA"/>
    <property type="gene ID" value="GBRI040372"/>
</dbReference>
<evidence type="ECO:0000256" key="1">
    <source>
        <dbReference type="SAM" id="SignalP"/>
    </source>
</evidence>
<evidence type="ECO:0000313" key="2">
    <source>
        <dbReference type="EnsemblMetazoa" id="GBRI040372-PA"/>
    </source>
</evidence>
<protein>
    <submittedName>
        <fullName evidence="2">Uncharacterized protein</fullName>
    </submittedName>
</protein>
<reference evidence="2" key="2">
    <citation type="submission" date="2020-05" db="UniProtKB">
        <authorList>
            <consortium name="EnsemblMetazoa"/>
        </authorList>
    </citation>
    <scope>IDENTIFICATION</scope>
    <source>
        <strain evidence="2">IAEA</strain>
    </source>
</reference>
<evidence type="ECO:0000313" key="3">
    <source>
        <dbReference type="Proteomes" id="UP000091820"/>
    </source>
</evidence>
<dbReference type="Proteomes" id="UP000091820">
    <property type="component" value="Unassembled WGS sequence"/>
</dbReference>